<keyword evidence="3" id="KW-0326">Glycosidase</keyword>
<dbReference type="InterPro" id="IPR036156">
    <property type="entry name" value="Beta-gal/glucu_dom_sf"/>
</dbReference>
<feature type="chain" id="PRO_5043496896" evidence="4">
    <location>
        <begin position="25"/>
        <end position="891"/>
    </location>
</feature>
<feature type="domain" description="Glycosyl hydrolases family 2 sugar binding" evidence="7">
    <location>
        <begin position="111"/>
        <end position="235"/>
    </location>
</feature>
<dbReference type="Gene3D" id="3.20.20.80">
    <property type="entry name" value="Glycosidases"/>
    <property type="match status" value="1"/>
</dbReference>
<dbReference type="InterPro" id="IPR006102">
    <property type="entry name" value="Ig-like_GH2"/>
</dbReference>
<reference evidence="10" key="2">
    <citation type="submission" date="2023-06" db="EMBL/GenBank/DDBJ databases">
        <authorList>
            <consortium name="Lawrence Berkeley National Laboratory"/>
            <person name="Mondo S.J."/>
            <person name="Hensen N."/>
            <person name="Bonometti L."/>
            <person name="Westerberg I."/>
            <person name="Brannstrom I.O."/>
            <person name="Guillou S."/>
            <person name="Cros-Aarteil S."/>
            <person name="Calhoun S."/>
            <person name="Haridas S."/>
            <person name="Kuo A."/>
            <person name="Pangilinan J."/>
            <person name="Riley R."/>
            <person name="Labutti K."/>
            <person name="Andreopoulos B."/>
            <person name="Lipzen A."/>
            <person name="Chen C."/>
            <person name="Yanf M."/>
            <person name="Daum C."/>
            <person name="Ng V."/>
            <person name="Clum A."/>
            <person name="Steindorff A."/>
            <person name="Ohm R."/>
            <person name="Martin F."/>
            <person name="Silar P."/>
            <person name="Natvig D."/>
            <person name="Lalanne C."/>
            <person name="Gautier V."/>
            <person name="Ament-Velasquez S.L."/>
            <person name="Kruys A."/>
            <person name="Hutchinson M.I."/>
            <person name="Powell A.J."/>
            <person name="Barry K."/>
            <person name="Miller A.N."/>
            <person name="Grigoriev I.V."/>
            <person name="Debuchy R."/>
            <person name="Gladieux P."/>
            <person name="Thoren M.H."/>
            <person name="Johannesson H."/>
        </authorList>
    </citation>
    <scope>NUCLEOTIDE SEQUENCE</scope>
    <source>
        <strain evidence="10">PSN324</strain>
    </source>
</reference>
<evidence type="ECO:0000313" key="11">
    <source>
        <dbReference type="Proteomes" id="UP001321749"/>
    </source>
</evidence>
<dbReference type="GO" id="GO:0005975">
    <property type="term" value="P:carbohydrate metabolic process"/>
    <property type="evidence" value="ECO:0007669"/>
    <property type="project" value="InterPro"/>
</dbReference>
<dbReference type="SUPFAM" id="SSF51445">
    <property type="entry name" value="(Trans)glycosidases"/>
    <property type="match status" value="1"/>
</dbReference>
<dbReference type="InterPro" id="IPR006104">
    <property type="entry name" value="Glyco_hydro_2_N"/>
</dbReference>
<sequence>MVSQYQIQVVLALFFLICTGQALARNTGRERISLNKGWRFSRSANNNDNLVYDVRSDTPTGNQVKILKPWILPVANPFIKAPEERRQRPSATPPGANITFTQINFNDSSWEAVTLPHDWAIKGPFYTGDNVPVTGGMGRLPIQGVAWYRRKLSVTAADVNRTIYLDIDGAMSYAMVWLNGNLVGGWPYGYTSFRLDLTPFLKPGDNNQLAIRLDNPVSSSRWYPGAGIYRNVWLTKVDHLHVAQWGTAVSSRNISTESAVIDVSIELENTGKTKQTAQVITSIHELDSRTGTGTAGKKVADAAQTTVDVDADHKQGVKSSVVVPNPRLWGPRPAQQPNMYIAVTRVLVGNKTVDTYSTEFGIRTIEHNPDKGLLVNGQHVRIQGVNDHHDLGALGSAFNLRAAQRKLEILADLGVNAIRMSHNPPAPEFLTLIDRAGFLVIDEALDSWKSQKTANDYHLLFDDWAEADVRAMLLRDRNHPSIIAWSVGNEVGEQTTGAAGAAIAERLCAIVHEEDSRPCTASKNAARPEMPFPAALDIINLNYQGEGIRDTPAYAGLDGIKTGPSYPAFHSAFPDKMILSSESAAALSTRGTYFFPVTKENSAPVLDAKADGGGNPDLRQVSAYELYTTPFGASVDKVFATQDAHPFVAGEFVWSGFDYLGEPTPYYSARSSYFGFVDLAGFKKDRAYLYQARWRPDFKVAHILPHWNWPERKGLVTPVHVFTNAEEGELFVNGVSQGKKKVAASGYRLRWDDVEYQAGEVRVVTWRNGTVWAEETVKTVGDAKGISLEADRNLIRGDGEDLSYITAKVIDENGAVAPRANNTIVFAVEGPGEIVATDNGDPYDFVSFPSKERKAFSGLALAIVRARGGGRVTVTASSKGLGSTKVELTAR</sequence>
<dbReference type="EMBL" id="MU864966">
    <property type="protein sequence ID" value="KAK4462862.1"/>
    <property type="molecule type" value="Genomic_DNA"/>
</dbReference>
<evidence type="ECO:0000313" key="10">
    <source>
        <dbReference type="EMBL" id="KAK4462862.1"/>
    </source>
</evidence>
<evidence type="ECO:0000259" key="7">
    <source>
        <dbReference type="Pfam" id="PF02837"/>
    </source>
</evidence>
<keyword evidence="4" id="KW-0732">Signal</keyword>
<dbReference type="InterPro" id="IPR048229">
    <property type="entry name" value="GalB-like"/>
</dbReference>
<dbReference type="GO" id="GO:0004553">
    <property type="term" value="F:hydrolase activity, hydrolyzing O-glycosyl compounds"/>
    <property type="evidence" value="ECO:0007669"/>
    <property type="project" value="InterPro"/>
</dbReference>
<proteinExistence type="inferred from homology"/>
<gene>
    <name evidence="10" type="ORF">QBC42DRAFT_286032</name>
</gene>
<dbReference type="Pfam" id="PF18565">
    <property type="entry name" value="Glyco_hydro2_C5"/>
    <property type="match status" value="1"/>
</dbReference>
<comment type="caution">
    <text evidence="10">The sequence shown here is derived from an EMBL/GenBank/DDBJ whole genome shotgun (WGS) entry which is preliminary data.</text>
</comment>
<dbReference type="InterPro" id="IPR008979">
    <property type="entry name" value="Galactose-bd-like_sf"/>
</dbReference>
<dbReference type="PANTHER" id="PTHR42732">
    <property type="entry name" value="BETA-GALACTOSIDASE"/>
    <property type="match status" value="1"/>
</dbReference>
<name>A0AAV9HTN2_9PEZI</name>
<dbReference type="PRINTS" id="PR00132">
    <property type="entry name" value="GLHYDRLASE2"/>
</dbReference>
<dbReference type="SUPFAM" id="SSF49785">
    <property type="entry name" value="Galactose-binding domain-like"/>
    <property type="match status" value="1"/>
</dbReference>
<feature type="domain" description="Glycoside hydrolase family 2" evidence="9">
    <location>
        <begin position="786"/>
        <end position="887"/>
    </location>
</feature>
<dbReference type="Proteomes" id="UP001321749">
    <property type="component" value="Unassembled WGS sequence"/>
</dbReference>
<dbReference type="SUPFAM" id="SSF49303">
    <property type="entry name" value="beta-Galactosidase/glucuronidase domain"/>
    <property type="match status" value="1"/>
</dbReference>
<dbReference type="InterPro" id="IPR013783">
    <property type="entry name" value="Ig-like_fold"/>
</dbReference>
<organism evidence="10 11">
    <name type="scientific">Cladorrhinum samala</name>
    <dbReference type="NCBI Taxonomy" id="585594"/>
    <lineage>
        <taxon>Eukaryota</taxon>
        <taxon>Fungi</taxon>
        <taxon>Dikarya</taxon>
        <taxon>Ascomycota</taxon>
        <taxon>Pezizomycotina</taxon>
        <taxon>Sordariomycetes</taxon>
        <taxon>Sordariomycetidae</taxon>
        <taxon>Sordariales</taxon>
        <taxon>Podosporaceae</taxon>
        <taxon>Cladorrhinum</taxon>
    </lineage>
</organism>
<keyword evidence="2 10" id="KW-0378">Hydrolase</keyword>
<dbReference type="InterPro" id="IPR006103">
    <property type="entry name" value="Glyco_hydro_2_cat"/>
</dbReference>
<feature type="signal peptide" evidence="4">
    <location>
        <begin position="1"/>
        <end position="24"/>
    </location>
</feature>
<evidence type="ECO:0000259" key="9">
    <source>
        <dbReference type="Pfam" id="PF18565"/>
    </source>
</evidence>
<dbReference type="InterPro" id="IPR051913">
    <property type="entry name" value="GH2_Domain-Containing"/>
</dbReference>
<evidence type="ECO:0000256" key="3">
    <source>
        <dbReference type="ARBA" id="ARBA00023295"/>
    </source>
</evidence>
<feature type="domain" description="Glycoside hydrolase family 2 immunoglobulin-like beta-sandwich" evidence="5">
    <location>
        <begin position="256"/>
        <end position="363"/>
    </location>
</feature>
<reference evidence="10" key="1">
    <citation type="journal article" date="2023" name="Mol. Phylogenet. Evol.">
        <title>Genome-scale phylogeny and comparative genomics of the fungal order Sordariales.</title>
        <authorList>
            <person name="Hensen N."/>
            <person name="Bonometti L."/>
            <person name="Westerberg I."/>
            <person name="Brannstrom I.O."/>
            <person name="Guillou S."/>
            <person name="Cros-Aarteil S."/>
            <person name="Calhoun S."/>
            <person name="Haridas S."/>
            <person name="Kuo A."/>
            <person name="Mondo S."/>
            <person name="Pangilinan J."/>
            <person name="Riley R."/>
            <person name="LaButti K."/>
            <person name="Andreopoulos B."/>
            <person name="Lipzen A."/>
            <person name="Chen C."/>
            <person name="Yan M."/>
            <person name="Daum C."/>
            <person name="Ng V."/>
            <person name="Clum A."/>
            <person name="Steindorff A."/>
            <person name="Ohm R.A."/>
            <person name="Martin F."/>
            <person name="Silar P."/>
            <person name="Natvig D.O."/>
            <person name="Lalanne C."/>
            <person name="Gautier V."/>
            <person name="Ament-Velasquez S.L."/>
            <person name="Kruys A."/>
            <person name="Hutchinson M.I."/>
            <person name="Powell A.J."/>
            <person name="Barry K."/>
            <person name="Miller A.N."/>
            <person name="Grigoriev I.V."/>
            <person name="Debuchy R."/>
            <person name="Gladieux P."/>
            <person name="Hiltunen Thoren M."/>
            <person name="Johannesson H."/>
        </authorList>
    </citation>
    <scope>NUCLEOTIDE SEQUENCE</scope>
    <source>
        <strain evidence="10">PSN324</strain>
    </source>
</reference>
<dbReference type="Gene3D" id="2.60.40.10">
    <property type="entry name" value="Immunoglobulins"/>
    <property type="match status" value="3"/>
</dbReference>
<dbReference type="AlphaFoldDB" id="A0AAV9HTN2"/>
<dbReference type="Pfam" id="PF16355">
    <property type="entry name" value="DUF4982"/>
    <property type="match status" value="1"/>
</dbReference>
<accession>A0AAV9HTN2</accession>
<dbReference type="InterPro" id="IPR040605">
    <property type="entry name" value="Glyco_hydro2_dom5"/>
</dbReference>
<keyword evidence="11" id="KW-1185">Reference proteome</keyword>
<dbReference type="InterPro" id="IPR006101">
    <property type="entry name" value="Glyco_hydro_2"/>
</dbReference>
<protein>
    <submittedName>
        <fullName evidence="10">Glycoside hydrolase family 2 protein</fullName>
    </submittedName>
</protein>
<dbReference type="InterPro" id="IPR017853">
    <property type="entry name" value="GH"/>
</dbReference>
<evidence type="ECO:0000259" key="8">
    <source>
        <dbReference type="Pfam" id="PF16355"/>
    </source>
</evidence>
<feature type="domain" description="DUF4982" evidence="8">
    <location>
        <begin position="715"/>
        <end position="773"/>
    </location>
</feature>
<dbReference type="InterPro" id="IPR032311">
    <property type="entry name" value="DUF4982"/>
</dbReference>
<dbReference type="Pfam" id="PF02836">
    <property type="entry name" value="Glyco_hydro_2_C"/>
    <property type="match status" value="1"/>
</dbReference>
<dbReference type="PANTHER" id="PTHR42732:SF1">
    <property type="entry name" value="BETA-MANNOSIDASE"/>
    <property type="match status" value="1"/>
</dbReference>
<dbReference type="NCBIfam" id="NF041463">
    <property type="entry name" value="GalB"/>
    <property type="match status" value="1"/>
</dbReference>
<dbReference type="Pfam" id="PF02837">
    <property type="entry name" value="Glyco_hydro_2_N"/>
    <property type="match status" value="1"/>
</dbReference>
<evidence type="ECO:0000259" key="5">
    <source>
        <dbReference type="Pfam" id="PF00703"/>
    </source>
</evidence>
<feature type="domain" description="Glycoside hydrolase family 2 catalytic" evidence="6">
    <location>
        <begin position="370"/>
        <end position="529"/>
    </location>
</feature>
<evidence type="ECO:0000256" key="1">
    <source>
        <dbReference type="ARBA" id="ARBA00007401"/>
    </source>
</evidence>
<evidence type="ECO:0000256" key="4">
    <source>
        <dbReference type="SAM" id="SignalP"/>
    </source>
</evidence>
<comment type="similarity">
    <text evidence="1">Belongs to the glycosyl hydrolase 2 family.</text>
</comment>
<dbReference type="Pfam" id="PF00703">
    <property type="entry name" value="Glyco_hydro_2"/>
    <property type="match status" value="1"/>
</dbReference>
<evidence type="ECO:0000256" key="2">
    <source>
        <dbReference type="ARBA" id="ARBA00022801"/>
    </source>
</evidence>
<evidence type="ECO:0000259" key="6">
    <source>
        <dbReference type="Pfam" id="PF02836"/>
    </source>
</evidence>
<dbReference type="Gene3D" id="2.60.120.260">
    <property type="entry name" value="Galactose-binding domain-like"/>
    <property type="match status" value="1"/>
</dbReference>